<dbReference type="GO" id="GO:0030060">
    <property type="term" value="F:L-malate dehydrogenase (NAD+) activity"/>
    <property type="evidence" value="ECO:0007669"/>
    <property type="project" value="TreeGrafter"/>
</dbReference>
<dbReference type="Gene3D" id="3.90.110.10">
    <property type="entry name" value="Lactate dehydrogenase/glycoside hydrolase, family 4, C-terminal"/>
    <property type="match status" value="1"/>
</dbReference>
<evidence type="ECO:0000313" key="6">
    <source>
        <dbReference type="EMBL" id="KAK6946657.1"/>
    </source>
</evidence>
<dbReference type="InterPro" id="IPR001252">
    <property type="entry name" value="Malate_DH_AS"/>
</dbReference>
<dbReference type="InterPro" id="IPR022383">
    <property type="entry name" value="Lactate/malate_DH_C"/>
</dbReference>
<evidence type="ECO:0000256" key="3">
    <source>
        <dbReference type="ARBA" id="ARBA00023002"/>
    </source>
</evidence>
<feature type="domain" description="Lactate/malate dehydrogenase C-terminal" evidence="5">
    <location>
        <begin position="134"/>
        <end position="210"/>
    </location>
</feature>
<accession>A0AAN8WE31</accession>
<evidence type="ECO:0000313" key="7">
    <source>
        <dbReference type="Proteomes" id="UP001370490"/>
    </source>
</evidence>
<comment type="subunit">
    <text evidence="2">Homodimer.</text>
</comment>
<evidence type="ECO:0000256" key="4">
    <source>
        <dbReference type="ARBA" id="ARBA00023027"/>
    </source>
</evidence>
<keyword evidence="3" id="KW-0560">Oxidoreductase</keyword>
<keyword evidence="4" id="KW-0520">NAD</keyword>
<dbReference type="GO" id="GO:0005739">
    <property type="term" value="C:mitochondrion"/>
    <property type="evidence" value="ECO:0007669"/>
    <property type="project" value="TreeGrafter"/>
</dbReference>
<dbReference type="EMBL" id="JBAMMX010000001">
    <property type="protein sequence ID" value="KAK6946657.1"/>
    <property type="molecule type" value="Genomic_DNA"/>
</dbReference>
<dbReference type="GO" id="GO:0006108">
    <property type="term" value="P:malate metabolic process"/>
    <property type="evidence" value="ECO:0007669"/>
    <property type="project" value="InterPro"/>
</dbReference>
<dbReference type="PROSITE" id="PS00068">
    <property type="entry name" value="MDH"/>
    <property type="match status" value="1"/>
</dbReference>
<evidence type="ECO:0000259" key="5">
    <source>
        <dbReference type="Pfam" id="PF02866"/>
    </source>
</evidence>
<keyword evidence="7" id="KW-1185">Reference proteome</keyword>
<comment type="caution">
    <text evidence="6">The sequence shown here is derived from an EMBL/GenBank/DDBJ whole genome shotgun (WGS) entry which is preliminary data.</text>
</comment>
<organism evidence="6 7">
    <name type="scientific">Dillenia turbinata</name>
    <dbReference type="NCBI Taxonomy" id="194707"/>
    <lineage>
        <taxon>Eukaryota</taxon>
        <taxon>Viridiplantae</taxon>
        <taxon>Streptophyta</taxon>
        <taxon>Embryophyta</taxon>
        <taxon>Tracheophyta</taxon>
        <taxon>Spermatophyta</taxon>
        <taxon>Magnoliopsida</taxon>
        <taxon>eudicotyledons</taxon>
        <taxon>Gunneridae</taxon>
        <taxon>Pentapetalae</taxon>
        <taxon>Dilleniales</taxon>
        <taxon>Dilleniaceae</taxon>
        <taxon>Dillenia</taxon>
    </lineage>
</organism>
<sequence>MKKKNTKLVVNSTVTIATEVFKKAGTYDEKKLFGVTTLDVIRAKTFYAGKAPSLAVPKSSSLSENDIKALRRTQDGGTEDQPEHRSVAQWIPPCKGFPVLKEVLSAYRMLYCSIGGRSWDIFSYTILIVPCGMYARAVFADACLKALNGVPDVVVCSYVQSGITKLPFFASKVKLGKNGVEVVLRLGSLSDFEQQGLESLKRKLKASVERDSSSPSTASRIFPLSCQIQCSKKQFCTISISTEGERYSPKVQSRII</sequence>
<dbReference type="Pfam" id="PF02866">
    <property type="entry name" value="Ldh_1_C"/>
    <property type="match status" value="1"/>
</dbReference>
<dbReference type="InterPro" id="IPR015955">
    <property type="entry name" value="Lactate_DH/Glyco_Ohase_4_C"/>
</dbReference>
<dbReference type="PANTHER" id="PTHR11540:SF47">
    <property type="entry name" value="MALATE DEHYDROGENASE"/>
    <property type="match status" value="1"/>
</dbReference>
<evidence type="ECO:0000256" key="2">
    <source>
        <dbReference type="ARBA" id="ARBA00011738"/>
    </source>
</evidence>
<proteinExistence type="inferred from homology"/>
<gene>
    <name evidence="6" type="ORF">RJ641_000130</name>
</gene>
<dbReference type="SUPFAM" id="SSF56327">
    <property type="entry name" value="LDH C-terminal domain-like"/>
    <property type="match status" value="1"/>
</dbReference>
<comment type="similarity">
    <text evidence="1">Belongs to the LDH/MDH superfamily. MDH type 1 family.</text>
</comment>
<dbReference type="PANTHER" id="PTHR11540">
    <property type="entry name" value="MALATE AND LACTATE DEHYDROGENASE"/>
    <property type="match status" value="1"/>
</dbReference>
<dbReference type="Proteomes" id="UP001370490">
    <property type="component" value="Unassembled WGS sequence"/>
</dbReference>
<evidence type="ECO:0000256" key="1">
    <source>
        <dbReference type="ARBA" id="ARBA00008824"/>
    </source>
</evidence>
<protein>
    <submittedName>
        <fullName evidence="6">Lactate/malate dehydrogenase, C-terminal</fullName>
    </submittedName>
</protein>
<dbReference type="AlphaFoldDB" id="A0AAN8WE31"/>
<reference evidence="6 7" key="1">
    <citation type="submission" date="2023-12" db="EMBL/GenBank/DDBJ databases">
        <title>A high-quality genome assembly for Dillenia turbinata (Dilleniales).</title>
        <authorList>
            <person name="Chanderbali A."/>
        </authorList>
    </citation>
    <scope>NUCLEOTIDE SEQUENCE [LARGE SCALE GENOMIC DNA]</scope>
    <source>
        <strain evidence="6">LSX21</strain>
        <tissue evidence="6">Leaf</tissue>
    </source>
</reference>
<name>A0AAN8WE31_9MAGN</name>